<dbReference type="PRINTS" id="PR00463">
    <property type="entry name" value="EP450I"/>
</dbReference>
<dbReference type="Proteomes" id="UP000257109">
    <property type="component" value="Unassembled WGS sequence"/>
</dbReference>
<feature type="transmembrane region" description="Helical" evidence="2">
    <location>
        <begin position="194"/>
        <end position="217"/>
    </location>
</feature>
<protein>
    <submittedName>
        <fullName evidence="3">Cytochrome P450 76AD1</fullName>
    </submittedName>
</protein>
<evidence type="ECO:0000256" key="1">
    <source>
        <dbReference type="ARBA" id="ARBA00010617"/>
    </source>
</evidence>
<dbReference type="GO" id="GO:0005506">
    <property type="term" value="F:iron ion binding"/>
    <property type="evidence" value="ECO:0007669"/>
    <property type="project" value="InterPro"/>
</dbReference>
<dbReference type="STRING" id="157652.A0A371GLZ7"/>
<dbReference type="GO" id="GO:0004497">
    <property type="term" value="F:monooxygenase activity"/>
    <property type="evidence" value="ECO:0007669"/>
    <property type="project" value="InterPro"/>
</dbReference>
<dbReference type="EMBL" id="QJKJ01005080">
    <property type="protein sequence ID" value="RDX91585.1"/>
    <property type="molecule type" value="Genomic_DNA"/>
</dbReference>
<dbReference type="PANTHER" id="PTHR47950:SF30">
    <property type="entry name" value="CYTOCHROME P450 FAMILY PROTEIN"/>
    <property type="match status" value="1"/>
</dbReference>
<dbReference type="GO" id="GO:0016705">
    <property type="term" value="F:oxidoreductase activity, acting on paired donors, with incorporation or reduction of molecular oxygen"/>
    <property type="evidence" value="ECO:0007669"/>
    <property type="project" value="InterPro"/>
</dbReference>
<dbReference type="PRINTS" id="PR00385">
    <property type="entry name" value="P450"/>
</dbReference>
<keyword evidence="2" id="KW-0812">Transmembrane</keyword>
<reference evidence="3" key="1">
    <citation type="submission" date="2018-05" db="EMBL/GenBank/DDBJ databases">
        <title>Draft genome of Mucuna pruriens seed.</title>
        <authorList>
            <person name="Nnadi N.E."/>
            <person name="Vos R."/>
            <person name="Hasami M.H."/>
            <person name="Devisetty U.K."/>
            <person name="Aguiy J.C."/>
        </authorList>
    </citation>
    <scope>NUCLEOTIDE SEQUENCE [LARGE SCALE GENOMIC DNA]</scope>
    <source>
        <strain evidence="3">JCA_2017</strain>
    </source>
</reference>
<comment type="similarity">
    <text evidence="1">Belongs to the cytochrome P450 family.</text>
</comment>
<evidence type="ECO:0000313" key="3">
    <source>
        <dbReference type="EMBL" id="RDX91585.1"/>
    </source>
</evidence>
<dbReference type="InterPro" id="IPR036396">
    <property type="entry name" value="Cyt_P450_sf"/>
</dbReference>
<gene>
    <name evidence="3" type="primary">CYP76AD1</name>
    <name evidence="3" type="ORF">CR513_26413</name>
</gene>
<keyword evidence="2" id="KW-0472">Membrane</keyword>
<dbReference type="PANTHER" id="PTHR47950">
    <property type="entry name" value="CYTOCHROME P450, FAMILY 76, SUBFAMILY C, POLYPEPTIDE 5-RELATED"/>
    <property type="match status" value="1"/>
</dbReference>
<organism evidence="3 4">
    <name type="scientific">Mucuna pruriens</name>
    <name type="common">Velvet bean</name>
    <name type="synonym">Dolichos pruriens</name>
    <dbReference type="NCBI Taxonomy" id="157652"/>
    <lineage>
        <taxon>Eukaryota</taxon>
        <taxon>Viridiplantae</taxon>
        <taxon>Streptophyta</taxon>
        <taxon>Embryophyta</taxon>
        <taxon>Tracheophyta</taxon>
        <taxon>Spermatophyta</taxon>
        <taxon>Magnoliopsida</taxon>
        <taxon>eudicotyledons</taxon>
        <taxon>Gunneridae</taxon>
        <taxon>Pentapetalae</taxon>
        <taxon>rosids</taxon>
        <taxon>fabids</taxon>
        <taxon>Fabales</taxon>
        <taxon>Fabaceae</taxon>
        <taxon>Papilionoideae</taxon>
        <taxon>50 kb inversion clade</taxon>
        <taxon>NPAAA clade</taxon>
        <taxon>indigoferoid/millettioid clade</taxon>
        <taxon>Phaseoleae</taxon>
        <taxon>Mucuna</taxon>
    </lineage>
</organism>
<dbReference type="InterPro" id="IPR001128">
    <property type="entry name" value="Cyt_P450"/>
</dbReference>
<name>A0A371GLZ7_MUCPR</name>
<keyword evidence="4" id="KW-1185">Reference proteome</keyword>
<accession>A0A371GLZ7</accession>
<proteinExistence type="inferred from homology"/>
<dbReference type="Pfam" id="PF00067">
    <property type="entry name" value="p450"/>
    <property type="match status" value="2"/>
</dbReference>
<keyword evidence="2" id="KW-1133">Transmembrane helix</keyword>
<evidence type="ECO:0000256" key="2">
    <source>
        <dbReference type="SAM" id="Phobius"/>
    </source>
</evidence>
<feature type="non-terminal residue" evidence="3">
    <location>
        <position position="1"/>
    </location>
</feature>
<feature type="transmembrane region" description="Helical" evidence="2">
    <location>
        <begin position="132"/>
        <end position="151"/>
    </location>
</feature>
<dbReference type="AlphaFoldDB" id="A0A371GLZ7"/>
<dbReference type="Gene3D" id="1.10.630.10">
    <property type="entry name" value="Cytochrome P450"/>
    <property type="match status" value="2"/>
</dbReference>
<sequence length="218" mass="24667">DLFVAGIDTTSSTVEWIMAELLRNPDKLAKLRKEFFQEIGKDVKLEEPHILKLSFLQAVVKETLCLHPPGLFLAPHKCDEMISISDFMVPKNAQLLVNVCAIGRDPTIWENPNMFMPERFLKYDIDFKVMDYQAVLLLIITFVSASILIFIRRLFNQTSESTKLPPGPRPFSIIGNILELGTNTHRALTKLSRIYGTFMTLKLGSITTIVISSLQVAK</sequence>
<evidence type="ECO:0000313" key="4">
    <source>
        <dbReference type="Proteomes" id="UP000257109"/>
    </source>
</evidence>
<comment type="caution">
    <text evidence="3">The sequence shown here is derived from an EMBL/GenBank/DDBJ whole genome shotgun (WGS) entry which is preliminary data.</text>
</comment>
<dbReference type="OrthoDB" id="1434210at2759"/>
<dbReference type="GO" id="GO:0020037">
    <property type="term" value="F:heme binding"/>
    <property type="evidence" value="ECO:0007669"/>
    <property type="project" value="InterPro"/>
</dbReference>
<dbReference type="InterPro" id="IPR002401">
    <property type="entry name" value="Cyt_P450_E_grp-I"/>
</dbReference>
<dbReference type="SUPFAM" id="SSF48264">
    <property type="entry name" value="Cytochrome P450"/>
    <property type="match status" value="2"/>
</dbReference>